<dbReference type="AlphaFoldDB" id="A0A2H0TAU2"/>
<dbReference type="EMBL" id="PFCQ01000014">
    <property type="protein sequence ID" value="PIR68122.1"/>
    <property type="molecule type" value="Genomic_DNA"/>
</dbReference>
<proteinExistence type="predicted"/>
<organism evidence="1 2">
    <name type="scientific">Candidatus Nomurabacteria bacterium CG10_big_fil_rev_8_21_14_0_10_35_16</name>
    <dbReference type="NCBI Taxonomy" id="1974731"/>
    <lineage>
        <taxon>Bacteria</taxon>
        <taxon>Candidatus Nomuraibacteriota</taxon>
    </lineage>
</organism>
<evidence type="ECO:0008006" key="3">
    <source>
        <dbReference type="Google" id="ProtNLM"/>
    </source>
</evidence>
<evidence type="ECO:0000313" key="1">
    <source>
        <dbReference type="EMBL" id="PIR68122.1"/>
    </source>
</evidence>
<reference evidence="2" key="1">
    <citation type="submission" date="2017-09" db="EMBL/GenBank/DDBJ databases">
        <title>Depth-based differentiation of microbial function through sediment-hosted aquifers and enrichment of novel symbionts in the deep terrestrial subsurface.</title>
        <authorList>
            <person name="Probst A.J."/>
            <person name="Ladd B."/>
            <person name="Jarett J.K."/>
            <person name="Geller-Mcgrath D.E."/>
            <person name="Sieber C.M.K."/>
            <person name="Emerson J.B."/>
            <person name="Anantharaman K."/>
            <person name="Thomas B.C."/>
            <person name="Malmstrom R."/>
            <person name="Stieglmeier M."/>
            <person name="Klingl A."/>
            <person name="Woyke T."/>
            <person name="Ryan C.M."/>
            <person name="Banfield J.F."/>
        </authorList>
    </citation>
    <scope>NUCLEOTIDE SEQUENCE [LARGE SCALE GENOMIC DNA]</scope>
</reference>
<protein>
    <recommendedName>
        <fullName evidence="3">RNA polymerase sigma factor 70 region 4 type 2 domain-containing protein</fullName>
    </recommendedName>
</protein>
<accession>A0A2H0TAU2</accession>
<dbReference type="Proteomes" id="UP000230094">
    <property type="component" value="Unassembled WGS sequence"/>
</dbReference>
<name>A0A2H0TAU2_9BACT</name>
<sequence length="68" mass="7382">MNDSQTLKNIESKLSALLALTALSFSENRADVKIEALLKKTGLEVSEIALILGKNEGAVRKAIERAKK</sequence>
<comment type="caution">
    <text evidence="1">The sequence shown here is derived from an EMBL/GenBank/DDBJ whole genome shotgun (WGS) entry which is preliminary data.</text>
</comment>
<gene>
    <name evidence="1" type="ORF">COU49_03020</name>
</gene>
<evidence type="ECO:0000313" key="2">
    <source>
        <dbReference type="Proteomes" id="UP000230094"/>
    </source>
</evidence>